<comment type="caution">
    <text evidence="3">The sequence shown here is derived from an EMBL/GenBank/DDBJ whole genome shotgun (WGS) entry which is preliminary data.</text>
</comment>
<feature type="compositionally biased region" description="Polar residues" evidence="1">
    <location>
        <begin position="453"/>
        <end position="477"/>
    </location>
</feature>
<protein>
    <submittedName>
        <fullName evidence="3">Carbohydrate-binding domain-containing protein</fullName>
    </submittedName>
</protein>
<feature type="region of interest" description="Disordered" evidence="1">
    <location>
        <begin position="285"/>
        <end position="344"/>
    </location>
</feature>
<evidence type="ECO:0000313" key="3">
    <source>
        <dbReference type="EMBL" id="TCJ05139.1"/>
    </source>
</evidence>
<dbReference type="InterPro" id="IPR025584">
    <property type="entry name" value="Cthe_2159"/>
</dbReference>
<dbReference type="OrthoDB" id="9812829at2"/>
<reference evidence="3 4" key="1">
    <citation type="submission" date="2019-03" db="EMBL/GenBank/DDBJ databases">
        <authorList>
            <person name="Jensen L."/>
            <person name="Storgaard J."/>
            <person name="Sulaj E."/>
            <person name="Schramm A."/>
            <person name="Marshall I.P.G."/>
        </authorList>
    </citation>
    <scope>NUCLEOTIDE SEQUENCE [LARGE SCALE GENOMIC DNA]</scope>
    <source>
        <strain evidence="3 4">2017H2G3</strain>
    </source>
</reference>
<feature type="region of interest" description="Disordered" evidence="1">
    <location>
        <begin position="432"/>
        <end position="479"/>
    </location>
</feature>
<name>A0A4R1B4E4_9BACI</name>
<feature type="compositionally biased region" description="Polar residues" evidence="1">
    <location>
        <begin position="323"/>
        <end position="344"/>
    </location>
</feature>
<keyword evidence="2" id="KW-0732">Signal</keyword>
<evidence type="ECO:0000256" key="2">
    <source>
        <dbReference type="SAM" id="SignalP"/>
    </source>
</evidence>
<organism evidence="3 4">
    <name type="scientific">Cytobacillus praedii</name>
    <dbReference type="NCBI Taxonomy" id="1742358"/>
    <lineage>
        <taxon>Bacteria</taxon>
        <taxon>Bacillati</taxon>
        <taxon>Bacillota</taxon>
        <taxon>Bacilli</taxon>
        <taxon>Bacillales</taxon>
        <taxon>Bacillaceae</taxon>
        <taxon>Cytobacillus</taxon>
    </lineage>
</organism>
<evidence type="ECO:0000313" key="4">
    <source>
        <dbReference type="Proteomes" id="UP000293846"/>
    </source>
</evidence>
<dbReference type="PROSITE" id="PS51257">
    <property type="entry name" value="PROKAR_LIPOPROTEIN"/>
    <property type="match status" value="1"/>
</dbReference>
<feature type="chain" id="PRO_5039423029" evidence="2">
    <location>
        <begin position="21"/>
        <end position="733"/>
    </location>
</feature>
<proteinExistence type="predicted"/>
<feature type="region of interest" description="Disordered" evidence="1">
    <location>
        <begin position="654"/>
        <end position="696"/>
    </location>
</feature>
<keyword evidence="4" id="KW-1185">Reference proteome</keyword>
<dbReference type="EMBL" id="SJTH01000005">
    <property type="protein sequence ID" value="TCJ05139.1"/>
    <property type="molecule type" value="Genomic_DNA"/>
</dbReference>
<dbReference type="AlphaFoldDB" id="A0A4R1B4E4"/>
<feature type="compositionally biased region" description="Low complexity" evidence="1">
    <location>
        <begin position="298"/>
        <end position="309"/>
    </location>
</feature>
<dbReference type="RefSeq" id="WP_131236345.1">
    <property type="nucleotide sequence ID" value="NZ_SJTH01000005.1"/>
</dbReference>
<dbReference type="Pfam" id="PF14262">
    <property type="entry name" value="Cthe_2159"/>
    <property type="match status" value="1"/>
</dbReference>
<accession>A0A4R1B4E4</accession>
<evidence type="ECO:0000256" key="1">
    <source>
        <dbReference type="SAM" id="MobiDB-lite"/>
    </source>
</evidence>
<dbReference type="Proteomes" id="UP000293846">
    <property type="component" value="Unassembled WGS sequence"/>
</dbReference>
<feature type="compositionally biased region" description="Gly residues" evidence="1">
    <location>
        <begin position="663"/>
        <end position="673"/>
    </location>
</feature>
<feature type="signal peptide" evidence="2">
    <location>
        <begin position="1"/>
        <end position="20"/>
    </location>
</feature>
<gene>
    <name evidence="3" type="ORF">E0Y62_05615</name>
</gene>
<dbReference type="STRING" id="1742358.GCA_001439605_01878"/>
<sequence length="733" mass="76463">MKNRYLKIAAALLSTSLLFACSKGADTTDKGSNKEIMDQIASAVSYKKEDDYTDWKNETPTYIELNGTEAEFDQSAAIIVKDKTLTIKTGGVYVLSGKWDDGQIAIDSEDKNTVRLVLNGVEINNTENAAINIVNAEKTIISLQEGTSNRISDGENYHFDDSSSGEPNAAIFSKDDLTINGSGKLIVHANYNNGISSKDDLKITGGAIEVHSTDDGLMGRDLVAIKGGDITVEAGGDGIKSTNDKDSSKGNIALEGGNYDIAAGSDGIHAISSLWITDGSYKVTAGGGSPETVSNRENAPGPWGNNANPETDPNLKPKENLDLNPNSNGEANQENTEVTESTSAKGLKAAAELAVGGGTFAIDSSDDAVHSNRDVTIAGGELTIATGDDGVHADTSLRIKGGKINVTKSYEGIESKEIIISDGEVHIVSSDDGVNVGGGNDGSGFRMPMDAESNGQESSGANSGQLNTAAQENNEQASSEEKMLTINGGYITVNADGDGLDSNGSIEMTGGTVIVNGPTSDGNGPLDYDGSFDMSGGFLIAAGSSGMVQAASEQSAQNSLLMTYPDTQKAGTIVHLEDSEGTTITTFAPKKDYQSVFISSPELSKDASYVLYSGGSSKESEQDGLFKTGKYQDGTKVVEFTISNSVTWLNESGITAGRSAHPGGQGGPGGNAGGQKRPEMGNSGGMFGDLDEETREKVQAIMEQERAGTLTREEAQTQLQELGVEFPGPGGRQ</sequence>